<evidence type="ECO:0000256" key="17">
    <source>
        <dbReference type="SAM" id="MobiDB-lite"/>
    </source>
</evidence>
<evidence type="ECO:0000259" key="18">
    <source>
        <dbReference type="PROSITE" id="PS50160"/>
    </source>
</evidence>
<dbReference type="OrthoDB" id="151490at2759"/>
<accession>A0A9P6B6S1</accession>
<keyword evidence="6" id="KW-0677">Repeat</keyword>
<gene>
    <name evidence="20" type="ORF">BS47DRAFT_1290225</name>
</gene>
<dbReference type="GO" id="GO:0006310">
    <property type="term" value="P:DNA recombination"/>
    <property type="evidence" value="ECO:0007669"/>
    <property type="project" value="UniProtKB-KW"/>
</dbReference>
<dbReference type="PROSITE" id="PS50172">
    <property type="entry name" value="BRCT"/>
    <property type="match status" value="2"/>
</dbReference>
<dbReference type="InterPro" id="IPR044125">
    <property type="entry name" value="Adenylation_DNA_ligase_IV"/>
</dbReference>
<proteinExistence type="inferred from homology"/>
<dbReference type="AlphaFoldDB" id="A0A9P6B6S1"/>
<evidence type="ECO:0000313" key="20">
    <source>
        <dbReference type="EMBL" id="KAF9517980.1"/>
    </source>
</evidence>
<keyword evidence="11 15" id="KW-0233">DNA recombination</keyword>
<dbReference type="Gene3D" id="1.10.3260.10">
    <property type="entry name" value="DNA ligase, ATP-dependent, N-terminal domain"/>
    <property type="match status" value="1"/>
</dbReference>
<evidence type="ECO:0000256" key="11">
    <source>
        <dbReference type="ARBA" id="ARBA00023172"/>
    </source>
</evidence>
<feature type="compositionally biased region" description="Acidic residues" evidence="17">
    <location>
        <begin position="798"/>
        <end position="808"/>
    </location>
</feature>
<keyword evidence="9 15" id="KW-0067">ATP-binding</keyword>
<feature type="domain" description="BRCT" evidence="19">
    <location>
        <begin position="908"/>
        <end position="1032"/>
    </location>
</feature>
<dbReference type="InterPro" id="IPR036420">
    <property type="entry name" value="BRCT_dom_sf"/>
</dbReference>
<dbReference type="GO" id="GO:0005524">
    <property type="term" value="F:ATP binding"/>
    <property type="evidence" value="ECO:0007669"/>
    <property type="project" value="UniProtKB-KW"/>
</dbReference>
<dbReference type="GO" id="GO:0006303">
    <property type="term" value="P:double-strand break repair via nonhomologous end joining"/>
    <property type="evidence" value="ECO:0007669"/>
    <property type="project" value="TreeGrafter"/>
</dbReference>
<dbReference type="SUPFAM" id="SSF50249">
    <property type="entry name" value="Nucleic acid-binding proteins"/>
    <property type="match status" value="1"/>
</dbReference>
<comment type="caution">
    <text evidence="20">The sequence shown here is derived from an EMBL/GenBank/DDBJ whole genome shotgun (WGS) entry which is preliminary data.</text>
</comment>
<sequence length="1032" mass="116628">MSQREDDPGNAENVGPSAIRPAHLAPHGPTPRFQFIVKLFEECSKSKLEGRRNHLFKWFDNWRKIVGPDLYPALRLILPQKDRERATYGFKETTLAKAFIHAFGLNEKSVDAQSLLNWKRPDQSDVAAGDFPTVLYQTLSSRSSVREGSMTIEDLNNILDDLSRGFRPSAKDKERNIFRTISEKCTPNEIRWIARIILEDLTIGIKESTVFAVFHEDAMDLFNSCSDLKKVAWDLADPKSHLHDTEKAVRLFKPFQPMLCGRSKTLRDAVKAIVSDSKEKTFIMEEKLDGERMQLHKRGNEFLYCSRKGKDYTHLYGSNVSNGSLTPFIAEAFDPRVTDVILDGEMMVWDPVIERYLPFGHLKTSALDKDPGPDKPRPCFKVFDILYINLMGSTTLLTNKTLNVRLNTLKNLGLFHTVDGRLEFALQRIGKDATDVETFLQEVVEDRGEGLVLKRGISGYHLAARESRWWVKVKPEYVDNMGEAADVLVVGANWGSGHRGGRISTLICAVRDDLHQANVASSSTVNYRTFVRIGTGLSLDDFEWINEKPWKPFHKHKPPSWLKVADAGYDDKGDVYLEPEDSFLITVKAASVITSDQYGTGMTLRFPRCKGIRRDLSVDDCLSFSEMVEMASGKRKNEATEKMCVKKRKTALRKVLISASHRGVRLSGTDVISNLFVGKKFREFSSHSLLISDMVLTVWKDVIMATGRAQKYTKQEIEKKIQLHGGAIVQNFSKIPAVIVVYGGIVHNVPVTSIVSKGVQDIIKPEWIMDCIEQERIVPMSKEYFFHATDERKKDPDYEGSETESENDDVNKTEAHEEFESDEESDDDDSSWTKLSKEDTEAASATMERIRNLKEDESETESEGGASLVDGGSDTTEGDREEPSVPDSAKRGSREDTEMGAPGVTEYDPEHIFSHLVFYLDSPSNARAHRMEVEVSKEVEASISEEWVPVITLAPHRFEHAENGIISNGGKMTRSLDEPKLTHIVLHERDLGRRVELLRRNPTSKRRHLVLISFVTLCLQEESLLDEDGFSP</sequence>
<feature type="domain" description="ATP-dependent DNA ligase family profile" evidence="18">
    <location>
        <begin position="379"/>
        <end position="512"/>
    </location>
</feature>
<feature type="domain" description="BRCT" evidence="19">
    <location>
        <begin position="679"/>
        <end position="785"/>
    </location>
</feature>
<dbReference type="SUPFAM" id="SSF52113">
    <property type="entry name" value="BRCT domain"/>
    <property type="match status" value="2"/>
</dbReference>
<dbReference type="GO" id="GO:0071897">
    <property type="term" value="P:DNA biosynthetic process"/>
    <property type="evidence" value="ECO:0007669"/>
    <property type="project" value="InterPro"/>
</dbReference>
<evidence type="ECO:0000256" key="8">
    <source>
        <dbReference type="ARBA" id="ARBA00022763"/>
    </source>
</evidence>
<evidence type="ECO:0000256" key="12">
    <source>
        <dbReference type="ARBA" id="ARBA00023204"/>
    </source>
</evidence>
<dbReference type="SUPFAM" id="SSF56091">
    <property type="entry name" value="DNA ligase/mRNA capping enzyme, catalytic domain"/>
    <property type="match status" value="1"/>
</dbReference>
<dbReference type="GO" id="GO:0003677">
    <property type="term" value="F:DNA binding"/>
    <property type="evidence" value="ECO:0007669"/>
    <property type="project" value="InterPro"/>
</dbReference>
<dbReference type="GO" id="GO:0032807">
    <property type="term" value="C:DNA ligase IV complex"/>
    <property type="evidence" value="ECO:0007669"/>
    <property type="project" value="TreeGrafter"/>
</dbReference>
<evidence type="ECO:0000313" key="21">
    <source>
        <dbReference type="Proteomes" id="UP000886523"/>
    </source>
</evidence>
<dbReference type="InterPro" id="IPR012310">
    <property type="entry name" value="DNA_ligase_ATP-dep_cent"/>
</dbReference>
<dbReference type="PROSITE" id="PS50160">
    <property type="entry name" value="DNA_LIGASE_A3"/>
    <property type="match status" value="1"/>
</dbReference>
<feature type="compositionally biased region" description="Acidic residues" evidence="17">
    <location>
        <begin position="819"/>
        <end position="830"/>
    </location>
</feature>
<evidence type="ECO:0000256" key="15">
    <source>
        <dbReference type="RuleBase" id="RU000617"/>
    </source>
</evidence>
<dbReference type="GO" id="GO:0006297">
    <property type="term" value="P:nucleotide-excision repair, DNA gap filling"/>
    <property type="evidence" value="ECO:0007669"/>
    <property type="project" value="TreeGrafter"/>
</dbReference>
<dbReference type="EC" id="6.5.1.1" evidence="15"/>
<evidence type="ECO:0000256" key="9">
    <source>
        <dbReference type="ARBA" id="ARBA00022840"/>
    </source>
</evidence>
<evidence type="ECO:0000256" key="14">
    <source>
        <dbReference type="ARBA" id="ARBA00034003"/>
    </source>
</evidence>
<evidence type="ECO:0000256" key="1">
    <source>
        <dbReference type="ARBA" id="ARBA00001946"/>
    </source>
</evidence>
<dbReference type="PANTHER" id="PTHR45997:SF1">
    <property type="entry name" value="DNA LIGASE 4"/>
    <property type="match status" value="1"/>
</dbReference>
<dbReference type="Gene3D" id="2.40.50.140">
    <property type="entry name" value="Nucleic acid-binding proteins"/>
    <property type="match status" value="1"/>
</dbReference>
<dbReference type="CDD" id="cd07903">
    <property type="entry name" value="Adenylation_DNA_ligase_IV"/>
    <property type="match status" value="1"/>
</dbReference>
<feature type="region of interest" description="Disordered" evidence="17">
    <location>
        <begin position="1"/>
        <end position="26"/>
    </location>
</feature>
<keyword evidence="7 15" id="KW-0547">Nucleotide-binding</keyword>
<dbReference type="SUPFAM" id="SSF117018">
    <property type="entry name" value="ATP-dependent DNA ligase DNA-binding domain"/>
    <property type="match status" value="1"/>
</dbReference>
<keyword evidence="4 15" id="KW-0436">Ligase</keyword>
<evidence type="ECO:0000256" key="10">
    <source>
        <dbReference type="ARBA" id="ARBA00022842"/>
    </source>
</evidence>
<dbReference type="CDD" id="cd07968">
    <property type="entry name" value="OBF_DNA_ligase_IV"/>
    <property type="match status" value="1"/>
</dbReference>
<dbReference type="GO" id="GO:0046872">
    <property type="term" value="F:metal ion binding"/>
    <property type="evidence" value="ECO:0007669"/>
    <property type="project" value="UniProtKB-KW"/>
</dbReference>
<comment type="cofactor">
    <cofactor evidence="1">
        <name>Mg(2+)</name>
        <dbReference type="ChEBI" id="CHEBI:18420"/>
    </cofactor>
</comment>
<comment type="similarity">
    <text evidence="3 16">Belongs to the ATP-dependent DNA ligase family.</text>
</comment>
<dbReference type="Pfam" id="PF01068">
    <property type="entry name" value="DNA_ligase_A_M"/>
    <property type="match status" value="1"/>
</dbReference>
<dbReference type="PANTHER" id="PTHR45997">
    <property type="entry name" value="DNA LIGASE 4"/>
    <property type="match status" value="1"/>
</dbReference>
<feature type="compositionally biased region" description="Basic and acidic residues" evidence="17">
    <location>
        <begin position="809"/>
        <end position="818"/>
    </location>
</feature>
<comment type="subcellular location">
    <subcellularLocation>
        <location evidence="2">Nucleus</location>
    </subcellularLocation>
</comment>
<feature type="region of interest" description="Disordered" evidence="17">
    <location>
        <begin position="791"/>
        <end position="906"/>
    </location>
</feature>
<dbReference type="NCBIfam" id="TIGR00574">
    <property type="entry name" value="dnl1"/>
    <property type="match status" value="1"/>
</dbReference>
<reference evidence="20" key="1">
    <citation type="journal article" date="2020" name="Nat. Commun.">
        <title>Large-scale genome sequencing of mycorrhizal fungi provides insights into the early evolution of symbiotic traits.</title>
        <authorList>
            <person name="Miyauchi S."/>
            <person name="Kiss E."/>
            <person name="Kuo A."/>
            <person name="Drula E."/>
            <person name="Kohler A."/>
            <person name="Sanchez-Garcia M."/>
            <person name="Morin E."/>
            <person name="Andreopoulos B."/>
            <person name="Barry K.W."/>
            <person name="Bonito G."/>
            <person name="Buee M."/>
            <person name="Carver A."/>
            <person name="Chen C."/>
            <person name="Cichocki N."/>
            <person name="Clum A."/>
            <person name="Culley D."/>
            <person name="Crous P.W."/>
            <person name="Fauchery L."/>
            <person name="Girlanda M."/>
            <person name="Hayes R.D."/>
            <person name="Keri Z."/>
            <person name="LaButti K."/>
            <person name="Lipzen A."/>
            <person name="Lombard V."/>
            <person name="Magnuson J."/>
            <person name="Maillard F."/>
            <person name="Murat C."/>
            <person name="Nolan M."/>
            <person name="Ohm R.A."/>
            <person name="Pangilinan J."/>
            <person name="Pereira M.F."/>
            <person name="Perotto S."/>
            <person name="Peter M."/>
            <person name="Pfister S."/>
            <person name="Riley R."/>
            <person name="Sitrit Y."/>
            <person name="Stielow J.B."/>
            <person name="Szollosi G."/>
            <person name="Zifcakova L."/>
            <person name="Stursova M."/>
            <person name="Spatafora J.W."/>
            <person name="Tedersoo L."/>
            <person name="Vaario L.M."/>
            <person name="Yamada A."/>
            <person name="Yan M."/>
            <person name="Wang P."/>
            <person name="Xu J."/>
            <person name="Bruns T."/>
            <person name="Baldrian P."/>
            <person name="Vilgalys R."/>
            <person name="Dunand C."/>
            <person name="Henrissat B."/>
            <person name="Grigoriev I.V."/>
            <person name="Hibbett D."/>
            <person name="Nagy L.G."/>
            <person name="Martin F.M."/>
        </authorList>
    </citation>
    <scope>NUCLEOTIDE SEQUENCE</scope>
    <source>
        <strain evidence="20">UP504</strain>
    </source>
</reference>
<dbReference type="Pfam" id="PF04675">
    <property type="entry name" value="DNA_ligase_A_N"/>
    <property type="match status" value="1"/>
</dbReference>
<dbReference type="InterPro" id="IPR012308">
    <property type="entry name" value="DNA_ligase_ATP-dep_N"/>
</dbReference>
<dbReference type="InterPro" id="IPR036599">
    <property type="entry name" value="DNA_ligase_N_sf"/>
</dbReference>
<dbReference type="Proteomes" id="UP000886523">
    <property type="component" value="Unassembled WGS sequence"/>
</dbReference>
<dbReference type="Pfam" id="PF04679">
    <property type="entry name" value="DNA_ligase_A_C"/>
    <property type="match status" value="1"/>
</dbReference>
<name>A0A9P6B6S1_9AGAM</name>
<evidence type="ECO:0000256" key="13">
    <source>
        <dbReference type="ARBA" id="ARBA00023242"/>
    </source>
</evidence>
<keyword evidence="13" id="KW-0539">Nucleus</keyword>
<keyword evidence="8 15" id="KW-0227">DNA damage</keyword>
<evidence type="ECO:0000256" key="3">
    <source>
        <dbReference type="ARBA" id="ARBA00007572"/>
    </source>
</evidence>
<evidence type="ECO:0000256" key="16">
    <source>
        <dbReference type="RuleBase" id="RU004196"/>
    </source>
</evidence>
<feature type="compositionally biased region" description="Basic and acidic residues" evidence="17">
    <location>
        <begin position="877"/>
        <end position="897"/>
    </location>
</feature>
<evidence type="ECO:0000256" key="5">
    <source>
        <dbReference type="ARBA" id="ARBA00022723"/>
    </source>
</evidence>
<dbReference type="EMBL" id="MU128928">
    <property type="protein sequence ID" value="KAF9517980.1"/>
    <property type="molecule type" value="Genomic_DNA"/>
</dbReference>
<dbReference type="InterPro" id="IPR012309">
    <property type="entry name" value="DNA_ligase_ATP-dep_C"/>
</dbReference>
<dbReference type="InterPro" id="IPR001357">
    <property type="entry name" value="BRCT_dom"/>
</dbReference>
<evidence type="ECO:0000256" key="2">
    <source>
        <dbReference type="ARBA" id="ARBA00004123"/>
    </source>
</evidence>
<keyword evidence="21" id="KW-1185">Reference proteome</keyword>
<dbReference type="GO" id="GO:0003910">
    <property type="term" value="F:DNA ligase (ATP) activity"/>
    <property type="evidence" value="ECO:0007669"/>
    <property type="project" value="UniProtKB-EC"/>
</dbReference>
<dbReference type="PROSITE" id="PS00697">
    <property type="entry name" value="DNA_LIGASE_A1"/>
    <property type="match status" value="1"/>
</dbReference>
<keyword evidence="10" id="KW-0460">Magnesium</keyword>
<dbReference type="Gene3D" id="3.30.470.30">
    <property type="entry name" value="DNA ligase/mRNA capping enzyme"/>
    <property type="match status" value="1"/>
</dbReference>
<dbReference type="InterPro" id="IPR016059">
    <property type="entry name" value="DNA_ligase_ATP-dep_CS"/>
</dbReference>
<evidence type="ECO:0000256" key="7">
    <source>
        <dbReference type="ARBA" id="ARBA00022741"/>
    </source>
</evidence>
<dbReference type="Gene3D" id="3.40.50.10190">
    <property type="entry name" value="BRCT domain"/>
    <property type="match status" value="2"/>
</dbReference>
<organism evidence="20 21">
    <name type="scientific">Hydnum rufescens UP504</name>
    <dbReference type="NCBI Taxonomy" id="1448309"/>
    <lineage>
        <taxon>Eukaryota</taxon>
        <taxon>Fungi</taxon>
        <taxon>Dikarya</taxon>
        <taxon>Basidiomycota</taxon>
        <taxon>Agaricomycotina</taxon>
        <taxon>Agaricomycetes</taxon>
        <taxon>Cantharellales</taxon>
        <taxon>Hydnaceae</taxon>
        <taxon>Hydnum</taxon>
    </lineage>
</organism>
<keyword evidence="12 15" id="KW-0234">DNA repair</keyword>
<protein>
    <recommendedName>
        <fullName evidence="15">DNA ligase</fullName>
        <ecNumber evidence="15">6.5.1.1</ecNumber>
    </recommendedName>
</protein>
<dbReference type="InterPro" id="IPR029710">
    <property type="entry name" value="LIG4"/>
</dbReference>
<dbReference type="InterPro" id="IPR012340">
    <property type="entry name" value="NA-bd_OB-fold"/>
</dbReference>
<evidence type="ECO:0000256" key="4">
    <source>
        <dbReference type="ARBA" id="ARBA00022598"/>
    </source>
</evidence>
<keyword evidence="5" id="KW-0479">Metal-binding</keyword>
<dbReference type="InterPro" id="IPR000977">
    <property type="entry name" value="DNA_ligase_ATP-dep"/>
</dbReference>
<evidence type="ECO:0000256" key="6">
    <source>
        <dbReference type="ARBA" id="ARBA00022737"/>
    </source>
</evidence>
<comment type="catalytic activity">
    <reaction evidence="14 15">
        <text>ATP + (deoxyribonucleotide)n-3'-hydroxyl + 5'-phospho-(deoxyribonucleotide)m = (deoxyribonucleotide)n+m + AMP + diphosphate.</text>
        <dbReference type="EC" id="6.5.1.1"/>
    </reaction>
</comment>
<evidence type="ECO:0000259" key="19">
    <source>
        <dbReference type="PROSITE" id="PS50172"/>
    </source>
</evidence>